<organism evidence="8 9">
    <name type="scientific">Colletotrichum kahawae</name>
    <name type="common">Coffee berry disease fungus</name>
    <dbReference type="NCBI Taxonomy" id="34407"/>
    <lineage>
        <taxon>Eukaryota</taxon>
        <taxon>Fungi</taxon>
        <taxon>Dikarya</taxon>
        <taxon>Ascomycota</taxon>
        <taxon>Pezizomycotina</taxon>
        <taxon>Sordariomycetes</taxon>
        <taxon>Hypocreomycetidae</taxon>
        <taxon>Glomerellales</taxon>
        <taxon>Glomerellaceae</taxon>
        <taxon>Colletotrichum</taxon>
        <taxon>Colletotrichum gloeosporioides species complex</taxon>
    </lineage>
</organism>
<dbReference type="AlphaFoldDB" id="A0AAE0D960"/>
<feature type="compositionally biased region" description="Polar residues" evidence="6">
    <location>
        <begin position="176"/>
        <end position="188"/>
    </location>
</feature>
<evidence type="ECO:0000259" key="7">
    <source>
        <dbReference type="PROSITE" id="PS50048"/>
    </source>
</evidence>
<dbReference type="GO" id="GO:0003677">
    <property type="term" value="F:DNA binding"/>
    <property type="evidence" value="ECO:0007669"/>
    <property type="project" value="UniProtKB-KW"/>
</dbReference>
<keyword evidence="9" id="KW-1185">Reference proteome</keyword>
<gene>
    <name evidence="8" type="ORF">CKAH01_13972</name>
</gene>
<dbReference type="GO" id="GO:0000981">
    <property type="term" value="F:DNA-binding transcription factor activity, RNA polymerase II-specific"/>
    <property type="evidence" value="ECO:0007669"/>
    <property type="project" value="InterPro"/>
</dbReference>
<dbReference type="SUPFAM" id="SSF57701">
    <property type="entry name" value="Zn2/Cys6 DNA-binding domain"/>
    <property type="match status" value="1"/>
</dbReference>
<dbReference type="InterPro" id="IPR001138">
    <property type="entry name" value="Zn2Cys6_DnaBD"/>
</dbReference>
<evidence type="ECO:0000256" key="5">
    <source>
        <dbReference type="SAM" id="Coils"/>
    </source>
</evidence>
<dbReference type="PANTHER" id="PTHR31069">
    <property type="entry name" value="OLEATE-ACTIVATED TRANSCRIPTION FACTOR 1-RELATED"/>
    <property type="match status" value="1"/>
</dbReference>
<evidence type="ECO:0000256" key="1">
    <source>
        <dbReference type="ARBA" id="ARBA00023015"/>
    </source>
</evidence>
<dbReference type="GO" id="GO:0008270">
    <property type="term" value="F:zinc ion binding"/>
    <property type="evidence" value="ECO:0007669"/>
    <property type="project" value="InterPro"/>
</dbReference>
<dbReference type="PROSITE" id="PS00463">
    <property type="entry name" value="ZN2_CY6_FUNGAL_1"/>
    <property type="match status" value="1"/>
</dbReference>
<dbReference type="Proteomes" id="UP001281614">
    <property type="component" value="Unassembled WGS sequence"/>
</dbReference>
<evidence type="ECO:0000313" key="9">
    <source>
        <dbReference type="Proteomes" id="UP001281614"/>
    </source>
</evidence>
<dbReference type="PANTHER" id="PTHR31069:SF32">
    <property type="entry name" value="ARGININE METABOLISM REGULATION PROTEIN II"/>
    <property type="match status" value="1"/>
</dbReference>
<evidence type="ECO:0000256" key="4">
    <source>
        <dbReference type="ARBA" id="ARBA00023242"/>
    </source>
</evidence>
<protein>
    <submittedName>
        <fullName evidence="8">C6 transcription factor</fullName>
    </submittedName>
</protein>
<feature type="region of interest" description="Disordered" evidence="6">
    <location>
        <begin position="146"/>
        <end position="230"/>
    </location>
</feature>
<dbReference type="InterPro" id="IPR050675">
    <property type="entry name" value="OAF3"/>
</dbReference>
<accession>A0AAE0D960</accession>
<keyword evidence="3" id="KW-0804">Transcription</keyword>
<feature type="domain" description="Zn(2)-C6 fungal-type" evidence="7">
    <location>
        <begin position="46"/>
        <end position="75"/>
    </location>
</feature>
<evidence type="ECO:0000313" key="8">
    <source>
        <dbReference type="EMBL" id="KAK2772269.1"/>
    </source>
</evidence>
<dbReference type="InterPro" id="IPR036864">
    <property type="entry name" value="Zn2-C6_fun-type_DNA-bd_sf"/>
</dbReference>
<feature type="coiled-coil region" evidence="5">
    <location>
        <begin position="323"/>
        <end position="350"/>
    </location>
</feature>
<dbReference type="SMART" id="SM00066">
    <property type="entry name" value="GAL4"/>
    <property type="match status" value="1"/>
</dbReference>
<evidence type="ECO:0000256" key="2">
    <source>
        <dbReference type="ARBA" id="ARBA00023125"/>
    </source>
</evidence>
<keyword evidence="1" id="KW-0805">Transcription regulation</keyword>
<dbReference type="EMBL" id="VYYT01000069">
    <property type="protein sequence ID" value="KAK2772269.1"/>
    <property type="molecule type" value="Genomic_DNA"/>
</dbReference>
<sequence length="404" mass="44483">MFGPDLVRGLVHGIIPSLIVTEKTEQETSVATFVLENMNTMSRHTACKVCRERKVRCDGEPECDNCRRSGETCVYLPTNKSSKADLSQSLEAFQQRLERAEVYIAIQTQATRRNLAQNYFDPQQIPGIAMENPKFYFPLPPHVTNGEPCVPHGGGGRPHNPQDNHGDSNGELFHQLQPTGPGSRTDTYPFQIDDLMTARSETPRPGPARSQTSSAPLHRGQVQMPTPREIGSTRGLPDPVGEASVASPIVIPSPASTPLLVPRADVLEDSSRIMGELASFSSTVFTTQAQIASMAGAAANLLSWLRQAPQVTSPGAFKASHGAQMVRETLATLEARVREVQQMAERRHEEAWARLRGAMEEMDPAGTELKAHEGELQSRLDLISQFFKNDYNIWTALGEQDTRF</sequence>
<evidence type="ECO:0000256" key="3">
    <source>
        <dbReference type="ARBA" id="ARBA00023163"/>
    </source>
</evidence>
<keyword evidence="5" id="KW-0175">Coiled coil</keyword>
<keyword evidence="4" id="KW-0539">Nucleus</keyword>
<dbReference type="Pfam" id="PF00172">
    <property type="entry name" value="Zn_clus"/>
    <property type="match status" value="1"/>
</dbReference>
<proteinExistence type="predicted"/>
<comment type="caution">
    <text evidence="8">The sequence shown here is derived from an EMBL/GenBank/DDBJ whole genome shotgun (WGS) entry which is preliminary data.</text>
</comment>
<dbReference type="Gene3D" id="4.10.240.10">
    <property type="entry name" value="Zn(2)-C6 fungal-type DNA-binding domain"/>
    <property type="match status" value="1"/>
</dbReference>
<dbReference type="CDD" id="cd00067">
    <property type="entry name" value="GAL4"/>
    <property type="match status" value="1"/>
</dbReference>
<reference evidence="8" key="1">
    <citation type="submission" date="2023-02" db="EMBL/GenBank/DDBJ databases">
        <title>Colletotrichum kahawae CIFC_Que2 genome sequencing and assembly.</title>
        <authorList>
            <person name="Baroncelli R."/>
        </authorList>
    </citation>
    <scope>NUCLEOTIDE SEQUENCE</scope>
    <source>
        <strain evidence="8">CIFC_Que2</strain>
    </source>
</reference>
<name>A0AAE0D960_COLKA</name>
<keyword evidence="2" id="KW-0238">DNA-binding</keyword>
<dbReference type="PROSITE" id="PS50048">
    <property type="entry name" value="ZN2_CY6_FUNGAL_2"/>
    <property type="match status" value="1"/>
</dbReference>
<evidence type="ECO:0000256" key="6">
    <source>
        <dbReference type="SAM" id="MobiDB-lite"/>
    </source>
</evidence>